<dbReference type="InterPro" id="IPR028996">
    <property type="entry name" value="GM2-AP"/>
</dbReference>
<evidence type="ECO:0000256" key="2">
    <source>
        <dbReference type="SAM" id="SignalP"/>
    </source>
</evidence>
<evidence type="ECO:0000313" key="4">
    <source>
        <dbReference type="Proteomes" id="UP000694941"/>
    </source>
</evidence>
<dbReference type="Proteomes" id="UP000694941">
    <property type="component" value="Unplaced"/>
</dbReference>
<gene>
    <name evidence="5" type="primary">LOC106477011</name>
</gene>
<sequence length="180" mass="20253">MMRALIILCLTGMALSDMPWSFQPTFTFDCGKPDKYMAFVSSSITPDPILYPGSVRVTLNAKVLKVLPESNFKMKLTLVKQTPFPMVVPCFRNFGSCEYDVCEMINNNQDIFCPIFPRGQQCGCPMQKGTYTGQNLPVTLPSIGGSTVAKIMEVSMSQISTKEEYYLKLSLKYQQRKNII</sequence>
<dbReference type="PANTHER" id="PTHR17357">
    <property type="entry name" value="GM2 GANGLIOSIDE ACTIVATOR PROTEIN"/>
    <property type="match status" value="1"/>
</dbReference>
<dbReference type="Gene3D" id="2.70.220.10">
    <property type="entry name" value="Ganglioside GM2 activator"/>
    <property type="match status" value="1"/>
</dbReference>
<feature type="signal peptide" evidence="2">
    <location>
        <begin position="1"/>
        <end position="16"/>
    </location>
</feature>
<dbReference type="GeneID" id="106477011"/>
<protein>
    <submittedName>
        <fullName evidence="5">Ganglioside GM2 activator-like</fullName>
    </submittedName>
</protein>
<dbReference type="PANTHER" id="PTHR17357:SF0">
    <property type="entry name" value="GANGLIOSIDE GM2 ACTIVATOR"/>
    <property type="match status" value="1"/>
</dbReference>
<feature type="domain" description="MD-2-related lipid-recognition" evidence="3">
    <location>
        <begin position="29"/>
        <end position="143"/>
    </location>
</feature>
<proteinExistence type="predicted"/>
<dbReference type="SUPFAM" id="SSF63707">
    <property type="entry name" value="Ganglioside M2 (gm2) activator"/>
    <property type="match status" value="1"/>
</dbReference>
<evidence type="ECO:0000256" key="1">
    <source>
        <dbReference type="ARBA" id="ARBA00022729"/>
    </source>
</evidence>
<reference evidence="5" key="1">
    <citation type="submission" date="2025-08" db="UniProtKB">
        <authorList>
            <consortium name="RefSeq"/>
        </authorList>
    </citation>
    <scope>IDENTIFICATION</scope>
    <source>
        <tissue evidence="5">Muscle</tissue>
    </source>
</reference>
<keyword evidence="4" id="KW-1185">Reference proteome</keyword>
<dbReference type="RefSeq" id="XP_013793072.2">
    <property type="nucleotide sequence ID" value="XM_013937618.2"/>
</dbReference>
<feature type="chain" id="PRO_5047122310" evidence="2">
    <location>
        <begin position="17"/>
        <end position="180"/>
    </location>
</feature>
<dbReference type="Pfam" id="PF02221">
    <property type="entry name" value="E1_DerP2_DerF2"/>
    <property type="match status" value="1"/>
</dbReference>
<name>A0ABM1C2I8_LIMPO</name>
<evidence type="ECO:0000313" key="5">
    <source>
        <dbReference type="RefSeq" id="XP_013793072.2"/>
    </source>
</evidence>
<organism evidence="4 5">
    <name type="scientific">Limulus polyphemus</name>
    <name type="common">Atlantic horseshoe crab</name>
    <dbReference type="NCBI Taxonomy" id="6850"/>
    <lineage>
        <taxon>Eukaryota</taxon>
        <taxon>Metazoa</taxon>
        <taxon>Ecdysozoa</taxon>
        <taxon>Arthropoda</taxon>
        <taxon>Chelicerata</taxon>
        <taxon>Merostomata</taxon>
        <taxon>Xiphosura</taxon>
        <taxon>Limulidae</taxon>
        <taxon>Limulus</taxon>
    </lineage>
</organism>
<dbReference type="InterPro" id="IPR036846">
    <property type="entry name" value="GM2-AP_sf"/>
</dbReference>
<keyword evidence="1 2" id="KW-0732">Signal</keyword>
<dbReference type="InterPro" id="IPR003172">
    <property type="entry name" value="ML_dom"/>
</dbReference>
<accession>A0ABM1C2I8</accession>
<evidence type="ECO:0000259" key="3">
    <source>
        <dbReference type="Pfam" id="PF02221"/>
    </source>
</evidence>